<dbReference type="InterPro" id="IPR041527">
    <property type="entry name" value="YhcG_N"/>
</dbReference>
<dbReference type="InterPro" id="IPR009362">
    <property type="entry name" value="YhcG_C"/>
</dbReference>
<keyword evidence="5" id="KW-1185">Reference proteome</keyword>
<gene>
    <name evidence="3" type="ORF">HT99x_00281</name>
    <name evidence="4" type="ORF">HT99x_010680</name>
</gene>
<dbReference type="Pfam" id="PF06250">
    <property type="entry name" value="YhcG_C"/>
    <property type="match status" value="1"/>
</dbReference>
<reference evidence="3" key="1">
    <citation type="submission" date="2015-09" db="EMBL/GenBank/DDBJ databases">
        <title>Draft Genome Sequences of Two Novel Amoeba-resistant Intranuclear Bacteria, Candidatus Berkiella cookevillensis and Candidatus Berkiella aquae.</title>
        <authorList>
            <person name="Mehari Y.T."/>
            <person name="Arivett B.A."/>
            <person name="Farone A.L."/>
            <person name="Gunderson J.H."/>
            <person name="Farone M.B."/>
        </authorList>
    </citation>
    <scope>NUCLEOTIDE SEQUENCE [LARGE SCALE GENOMIC DNA]</scope>
    <source>
        <strain evidence="3">HT99</strain>
    </source>
</reference>
<accession>A0A0Q9Z0D7</accession>
<organism evidence="3">
    <name type="scientific">Candidatus Berkiella aquae</name>
    <dbReference type="NCBI Taxonomy" id="295108"/>
    <lineage>
        <taxon>Bacteria</taxon>
        <taxon>Pseudomonadati</taxon>
        <taxon>Pseudomonadota</taxon>
        <taxon>Gammaproteobacteria</taxon>
        <taxon>Candidatus Berkiellales</taxon>
        <taxon>Candidatus Berkiellaceae</taxon>
        <taxon>Candidatus Berkiella</taxon>
    </lineage>
</organism>
<dbReference type="GO" id="GO:0003676">
    <property type="term" value="F:nucleic acid binding"/>
    <property type="evidence" value="ECO:0007669"/>
    <property type="project" value="InterPro"/>
</dbReference>
<dbReference type="PATRIC" id="fig|1590043.3.peg.283"/>
<comment type="caution">
    <text evidence="3">The sequence shown here is derived from an EMBL/GenBank/DDBJ whole genome shotgun (WGS) entry which is preliminary data.</text>
</comment>
<evidence type="ECO:0000259" key="1">
    <source>
        <dbReference type="Pfam" id="PF06250"/>
    </source>
</evidence>
<proteinExistence type="predicted"/>
<sequence>MEKLKNKNHISIGKQSFPEFSQDSVYKDLLADIKKRYQIARLKAAHAVNQELIQFYWHLGKQIIEKQAQAIWGSKFLEQLSHDLQSAFPGSGMSVRNLKFMRQFAQLYPDEIGKQPVSQLPWGHIIVLMQRIKEPETRDWYTNNTIQNGISRSILLMQIETGLYERQGRSDHKTSNYLKKLAPPQSDMAHEMLKDPYKLDFLSVREEAHEKELEHALTHHIRDFLIELGQGFAFVGSQVPVTINSKNYFIDMLFYHLKLRCYIVVELKVVDFEPEFAGKLGFYLAAIDNNLRHQTDHKTIGLLLCKSKDKIVAEYALQNIDAPIGVSEFVLSKALPKELKDNLPPIEELEAELSISEDE</sequence>
<dbReference type="EMBL" id="LKAJ02000001">
    <property type="protein sequence ID" value="MCS5711898.1"/>
    <property type="molecule type" value="Genomic_DNA"/>
</dbReference>
<feature type="domain" description="YhcG N-terminal" evidence="2">
    <location>
        <begin position="32"/>
        <end position="166"/>
    </location>
</feature>
<evidence type="ECO:0000313" key="4">
    <source>
        <dbReference type="EMBL" id="MCS5711898.1"/>
    </source>
</evidence>
<name>A0A0Q9Z0D7_9GAMM</name>
<dbReference type="PANTHER" id="PTHR30547:SF0">
    <property type="entry name" value="BLR8175 PROTEIN"/>
    <property type="match status" value="1"/>
</dbReference>
<dbReference type="PANTHER" id="PTHR30547">
    <property type="entry name" value="UNCHARACTERIZED PROTEIN YHCG-RELATED"/>
    <property type="match status" value="1"/>
</dbReference>
<dbReference type="EMBL" id="LKAJ01000001">
    <property type="protein sequence ID" value="KRG22740.1"/>
    <property type="molecule type" value="Genomic_DNA"/>
</dbReference>
<feature type="domain" description="YhcG PDDEXK nuclease" evidence="1">
    <location>
        <begin position="191"/>
        <end position="344"/>
    </location>
</feature>
<evidence type="ECO:0000313" key="5">
    <source>
        <dbReference type="Proteomes" id="UP000051497"/>
    </source>
</evidence>
<dbReference type="RefSeq" id="WP_083482751.1">
    <property type="nucleotide sequence ID" value="NZ_LKAJ02000001.1"/>
</dbReference>
<dbReference type="OrthoDB" id="9801263at2"/>
<dbReference type="Proteomes" id="UP000051497">
    <property type="component" value="Unassembled WGS sequence"/>
</dbReference>
<dbReference type="Gene3D" id="3.40.1350.10">
    <property type="match status" value="1"/>
</dbReference>
<dbReference type="InterPro" id="IPR011856">
    <property type="entry name" value="tRNA_endonuc-like_dom_sf"/>
</dbReference>
<reference evidence="4" key="3">
    <citation type="submission" date="2021-06" db="EMBL/GenBank/DDBJ databases">
        <title>Genomic Description and Analysis of Intracellular Bacteria, Candidatus Berkiella cookevillensis and Candidatus Berkiella aquae.</title>
        <authorList>
            <person name="Kidane D.T."/>
            <person name="Mehari Y.T."/>
            <person name="Rice F.C."/>
            <person name="Arivett B.A."/>
            <person name="Farone A.L."/>
            <person name="Berk S.G."/>
            <person name="Farone M.B."/>
        </authorList>
    </citation>
    <scope>NUCLEOTIDE SEQUENCE</scope>
    <source>
        <strain evidence="4">HT99</strain>
    </source>
</reference>
<reference evidence="4" key="2">
    <citation type="journal article" date="2016" name="Genome Announc.">
        <title>Draft Genome Sequences of Two Novel Amoeba-Resistant Intranuclear Bacteria, 'Candidatus Berkiella cookevillensis' and 'Candidatus Berkiella aquae'.</title>
        <authorList>
            <person name="Mehari Y.T."/>
            <person name="Arivett B.A."/>
            <person name="Farone A.L."/>
            <person name="Gunderson J.H."/>
            <person name="Farone M.B."/>
        </authorList>
    </citation>
    <scope>NUCLEOTIDE SEQUENCE</scope>
    <source>
        <strain evidence="4">HT99</strain>
    </source>
</reference>
<dbReference type="Pfam" id="PF17761">
    <property type="entry name" value="DUF1016_N"/>
    <property type="match status" value="1"/>
</dbReference>
<dbReference type="InterPro" id="IPR053148">
    <property type="entry name" value="PD-DEXK-like_domain"/>
</dbReference>
<dbReference type="AlphaFoldDB" id="A0A0Q9Z0D7"/>
<protein>
    <submittedName>
        <fullName evidence="4">DUF1016 family protein</fullName>
    </submittedName>
</protein>
<evidence type="ECO:0000259" key="2">
    <source>
        <dbReference type="Pfam" id="PF17761"/>
    </source>
</evidence>
<evidence type="ECO:0000313" key="3">
    <source>
        <dbReference type="EMBL" id="KRG22740.1"/>
    </source>
</evidence>